<dbReference type="InterPro" id="IPR002202">
    <property type="entry name" value="HMG_CoA_Rdtase"/>
</dbReference>
<accession>A0A1L6JCG9</accession>
<keyword evidence="1" id="KW-0802">TPR repeat</keyword>
<dbReference type="EMBL" id="CP018820">
    <property type="protein sequence ID" value="APR53605.1"/>
    <property type="molecule type" value="Genomic_DNA"/>
</dbReference>
<dbReference type="SMART" id="SM00028">
    <property type="entry name" value="TPR"/>
    <property type="match status" value="3"/>
</dbReference>
<dbReference type="InterPro" id="IPR019734">
    <property type="entry name" value="TPR_rpt"/>
</dbReference>
<evidence type="ECO:0000313" key="4">
    <source>
        <dbReference type="Proteomes" id="UP000185161"/>
    </source>
</evidence>
<dbReference type="RefSeq" id="WP_075152184.1">
    <property type="nucleotide sequence ID" value="NZ_JAQQGM010000002.1"/>
</dbReference>
<reference evidence="2" key="1">
    <citation type="submission" date="2016-12" db="EMBL/GenBank/DDBJ databases">
        <title>Whole genome sequencing of Sphingomonas koreensis.</title>
        <authorList>
            <person name="Conlan S."/>
            <person name="Thomas P.J."/>
            <person name="Mullikin J."/>
            <person name="Palmore T.N."/>
            <person name="Frank K.M."/>
            <person name="Segre J.A."/>
        </authorList>
    </citation>
    <scope>NUCLEOTIDE SEQUENCE</scope>
    <source>
        <strain evidence="2">ABOJV</strain>
    </source>
</reference>
<dbReference type="STRING" id="93064.BRX40_15300"/>
<dbReference type="AlphaFoldDB" id="A0A1L6JCG9"/>
<dbReference type="PANTHER" id="PTHR44523:SF1">
    <property type="entry name" value="TETRATRICOPEPTIDE REPEAT PROTEIN 13"/>
    <property type="match status" value="1"/>
</dbReference>
<dbReference type="PROSITE" id="PS50065">
    <property type="entry name" value="HMG_COA_REDUCTASE_4"/>
    <property type="match status" value="1"/>
</dbReference>
<dbReference type="InterPro" id="IPR011990">
    <property type="entry name" value="TPR-like_helical_dom_sf"/>
</dbReference>
<dbReference type="PROSITE" id="PS50005">
    <property type="entry name" value="TPR"/>
    <property type="match status" value="1"/>
</dbReference>
<dbReference type="GO" id="GO:0004420">
    <property type="term" value="F:hydroxymethylglutaryl-CoA reductase (NADPH) activity"/>
    <property type="evidence" value="ECO:0007669"/>
    <property type="project" value="InterPro"/>
</dbReference>
<reference evidence="3 5" key="3">
    <citation type="submission" date="2018-07" db="EMBL/GenBank/DDBJ databases">
        <title>Genomic and Epidemiologic Investigation of an Indolent Hospital Outbreak.</title>
        <authorList>
            <person name="Johnson R.C."/>
            <person name="Deming C."/>
            <person name="Conlan S."/>
            <person name="Zellmer C.J."/>
            <person name="Michelin A.V."/>
            <person name="Lee-Lin S."/>
            <person name="Thomas P.J."/>
            <person name="Park M."/>
            <person name="Weingarten R.A."/>
            <person name="Less J."/>
            <person name="Dekker J.P."/>
            <person name="Frank K.M."/>
            <person name="Musser K.A."/>
            <person name="Mcquiston J.R."/>
            <person name="Henderson D.K."/>
            <person name="Lau A.F."/>
            <person name="Palmore T.N."/>
            <person name="Segre J.A."/>
        </authorList>
    </citation>
    <scope>NUCLEOTIDE SEQUENCE [LARGE SCALE GENOMIC DNA]</scope>
    <source>
        <strain evidence="3 5">SK-NIH.Env10_0317</strain>
    </source>
</reference>
<dbReference type="Proteomes" id="UP000286681">
    <property type="component" value="Unassembled WGS sequence"/>
</dbReference>
<keyword evidence="4" id="KW-1185">Reference proteome</keyword>
<name>A0A1L6JCG9_9SPHN</name>
<dbReference type="SUPFAM" id="SSF48452">
    <property type="entry name" value="TPR-like"/>
    <property type="match status" value="2"/>
</dbReference>
<feature type="repeat" description="TPR" evidence="1">
    <location>
        <begin position="433"/>
        <end position="466"/>
    </location>
</feature>
<dbReference type="OrthoDB" id="9766710at2"/>
<proteinExistence type="predicted"/>
<dbReference type="KEGG" id="skr:BRX40_15300"/>
<dbReference type="PANTHER" id="PTHR44523">
    <property type="entry name" value="TETRATRICOPEPTIDE REPEAT PROTEIN 13"/>
    <property type="match status" value="1"/>
</dbReference>
<gene>
    <name evidence="2" type="ORF">BRX40_15300</name>
    <name evidence="3" type="ORF">CA257_17225</name>
</gene>
<sequence>MLPEAALADARSYVRARAAAADGAVDVAAAGYAAAMATAPDDEVVAIRAYRNALAAGDMLLAQRAAEVLKRADVAPADVSILDFAAALRARNVTAADDALGKIGAGPLDFLAPVLRAWIAFDRGIDPMPLLEKASESGLSRRYIAEHRALLLIASNRVEDGVAALRAALGADPGSIDLRWNAATLLTAKGKRDIAESLLAGSDPVLSALRARLKKGPKPGATFGASRAFTRLAADLAGQETQALSILLTRSALLLDPAEDRARLLLADALAGEQAYPRALAALDAVKKDSAFYPTALSERVGLRGKRGDVAGALELAASLANAAGANIADSQRYADLLSAQGREEEAAHVYARALAQAGDGATWVHHLQLGGSLERAGKWAAALPHLQKAVELAPEQPIALNYLGYAQVERGENLKEATALLERASRLRPDDAAITDSLGWAYFRSGDIDKALPLLERAAQGDPGSATINEHLGDAYWRTGRRFEARYAWRAAALYAEGEQKTRLSAKLADGLGQGTAAN</sequence>
<evidence type="ECO:0000313" key="3">
    <source>
        <dbReference type="EMBL" id="RSV00544.1"/>
    </source>
</evidence>
<evidence type="ECO:0000313" key="5">
    <source>
        <dbReference type="Proteomes" id="UP000286681"/>
    </source>
</evidence>
<evidence type="ECO:0000256" key="1">
    <source>
        <dbReference type="PROSITE-ProRule" id="PRU00339"/>
    </source>
</evidence>
<dbReference type="EMBL" id="QQWO01000016">
    <property type="protein sequence ID" value="RSV00544.1"/>
    <property type="molecule type" value="Genomic_DNA"/>
</dbReference>
<reference evidence="4" key="2">
    <citation type="submission" date="2016-12" db="EMBL/GenBank/DDBJ databases">
        <title>Whole genome sequencing of Sphingomonas sp. ABOJV.</title>
        <authorList>
            <person name="Conlan S."/>
            <person name="Thomas P.J."/>
            <person name="Mullikin J."/>
            <person name="Palmore T.N."/>
            <person name="Frank K.M."/>
            <person name="Segre J.A."/>
        </authorList>
    </citation>
    <scope>NUCLEOTIDE SEQUENCE [LARGE SCALE GENOMIC DNA]</scope>
    <source>
        <strain evidence="4">ABOJV</strain>
    </source>
</reference>
<evidence type="ECO:0000313" key="2">
    <source>
        <dbReference type="EMBL" id="APR53605.1"/>
    </source>
</evidence>
<dbReference type="GO" id="GO:0015936">
    <property type="term" value="P:coenzyme A metabolic process"/>
    <property type="evidence" value="ECO:0007669"/>
    <property type="project" value="InterPro"/>
</dbReference>
<dbReference type="Pfam" id="PF13432">
    <property type="entry name" value="TPR_16"/>
    <property type="match status" value="2"/>
</dbReference>
<dbReference type="Gene3D" id="1.25.40.10">
    <property type="entry name" value="Tetratricopeptide repeat domain"/>
    <property type="match status" value="3"/>
</dbReference>
<organism evidence="2 4">
    <name type="scientific">Sphingomonas koreensis</name>
    <dbReference type="NCBI Taxonomy" id="93064"/>
    <lineage>
        <taxon>Bacteria</taxon>
        <taxon>Pseudomonadati</taxon>
        <taxon>Pseudomonadota</taxon>
        <taxon>Alphaproteobacteria</taxon>
        <taxon>Sphingomonadales</taxon>
        <taxon>Sphingomonadaceae</taxon>
        <taxon>Sphingomonas</taxon>
    </lineage>
</organism>
<dbReference type="Proteomes" id="UP000185161">
    <property type="component" value="Chromosome"/>
</dbReference>
<protein>
    <submittedName>
        <fullName evidence="2">Uncharacterized protein</fullName>
    </submittedName>
</protein>